<dbReference type="Gene3D" id="3.40.50.920">
    <property type="match status" value="1"/>
</dbReference>
<dbReference type="Pfam" id="PF09363">
    <property type="entry name" value="XFP_C"/>
    <property type="match status" value="1"/>
</dbReference>
<proteinExistence type="inferred from homology"/>
<keyword evidence="2" id="KW-0456">Lyase</keyword>
<dbReference type="AlphaFoldDB" id="A0A508WQP9"/>
<dbReference type="PANTHER" id="PTHR31273">
    <property type="entry name" value="PHOSPHOKETOLASE-RELATED"/>
    <property type="match status" value="1"/>
</dbReference>
<dbReference type="InterPro" id="IPR018969">
    <property type="entry name" value="Xul5P/Fru6P_PKetolase_C"/>
</dbReference>
<gene>
    <name evidence="4" type="ORF">EMEDMD4_1280025</name>
</gene>
<protein>
    <recommendedName>
        <fullName evidence="3">Xylulose 5-phosphate/Fructose 6-phosphate phosphoketolase C-terminal domain-containing protein</fullName>
    </recommendedName>
</protein>
<dbReference type="EMBL" id="CABFNB010000033">
    <property type="protein sequence ID" value="VTZ59838.1"/>
    <property type="molecule type" value="Genomic_DNA"/>
</dbReference>
<evidence type="ECO:0000256" key="1">
    <source>
        <dbReference type="ARBA" id="ARBA00005623"/>
    </source>
</evidence>
<dbReference type="GO" id="GO:0016832">
    <property type="term" value="F:aldehyde-lyase activity"/>
    <property type="evidence" value="ECO:0007669"/>
    <property type="project" value="InterPro"/>
</dbReference>
<dbReference type="InterPro" id="IPR009014">
    <property type="entry name" value="Transketo_C/PFOR_II"/>
</dbReference>
<dbReference type="InterPro" id="IPR005593">
    <property type="entry name" value="Xul5P/Fru6P_PKetolase"/>
</dbReference>
<feature type="domain" description="Xylulose 5-phosphate/Fructose 6-phosphate phosphoketolase C-terminal" evidence="3">
    <location>
        <begin position="1"/>
        <end position="108"/>
    </location>
</feature>
<accession>A0A508WQP9</accession>
<name>A0A508WQP9_9HYPH</name>
<evidence type="ECO:0000259" key="3">
    <source>
        <dbReference type="Pfam" id="PF09363"/>
    </source>
</evidence>
<sequence length="112" mass="13144">MFTRDKPVIFAYHGYPTLIHRLTYRRTNHQNFHVHGYNEEGTTTTPFDMAVLNEIDRFHLAVDAVNRVSRLGSRAEHFGQIIREKLAGHTHYINLHGEDVPEIRNWYWGAAE</sequence>
<dbReference type="PANTHER" id="PTHR31273:SF0">
    <property type="entry name" value="PHOSPHOKETOLASE-RELATED"/>
    <property type="match status" value="1"/>
</dbReference>
<dbReference type="Proteomes" id="UP000507954">
    <property type="component" value="Unassembled WGS sequence"/>
</dbReference>
<dbReference type="GO" id="GO:0005975">
    <property type="term" value="P:carbohydrate metabolic process"/>
    <property type="evidence" value="ECO:0007669"/>
    <property type="project" value="InterPro"/>
</dbReference>
<organism evidence="4">
    <name type="scientific">Sinorhizobium medicae</name>
    <dbReference type="NCBI Taxonomy" id="110321"/>
    <lineage>
        <taxon>Bacteria</taxon>
        <taxon>Pseudomonadati</taxon>
        <taxon>Pseudomonadota</taxon>
        <taxon>Alphaproteobacteria</taxon>
        <taxon>Hyphomicrobiales</taxon>
        <taxon>Rhizobiaceae</taxon>
        <taxon>Sinorhizobium/Ensifer group</taxon>
        <taxon>Sinorhizobium</taxon>
    </lineage>
</organism>
<reference evidence="4" key="1">
    <citation type="submission" date="2019-06" db="EMBL/GenBank/DDBJ databases">
        <authorList>
            <person name="Le Quere A."/>
            <person name="Colella S."/>
        </authorList>
    </citation>
    <scope>NUCLEOTIDE SEQUENCE</scope>
    <source>
        <strain evidence="4">EmedicaeMD41</strain>
    </source>
</reference>
<comment type="similarity">
    <text evidence="1">Belongs to the XFP family.</text>
</comment>
<evidence type="ECO:0000256" key="2">
    <source>
        <dbReference type="ARBA" id="ARBA00023239"/>
    </source>
</evidence>
<evidence type="ECO:0000313" key="4">
    <source>
        <dbReference type="EMBL" id="VTZ59838.1"/>
    </source>
</evidence>